<dbReference type="AlphaFoldDB" id="A0A6A6SDB4"/>
<gene>
    <name evidence="1" type="ORF">P280DRAFT_130272</name>
</gene>
<evidence type="ECO:0000313" key="1">
    <source>
        <dbReference type="EMBL" id="KAF2645826.1"/>
    </source>
</evidence>
<dbReference type="EMBL" id="MU006777">
    <property type="protein sequence ID" value="KAF2645826.1"/>
    <property type="molecule type" value="Genomic_DNA"/>
</dbReference>
<protein>
    <submittedName>
        <fullName evidence="1">Uncharacterized protein</fullName>
    </submittedName>
</protein>
<proteinExistence type="predicted"/>
<name>A0A6A6SDB4_9PLEO</name>
<accession>A0A6A6SDB4</accession>
<evidence type="ECO:0000313" key="2">
    <source>
        <dbReference type="Proteomes" id="UP000799753"/>
    </source>
</evidence>
<reference evidence="1" key="1">
    <citation type="journal article" date="2020" name="Stud. Mycol.">
        <title>101 Dothideomycetes genomes: a test case for predicting lifestyles and emergence of pathogens.</title>
        <authorList>
            <person name="Haridas S."/>
            <person name="Albert R."/>
            <person name="Binder M."/>
            <person name="Bloem J."/>
            <person name="Labutti K."/>
            <person name="Salamov A."/>
            <person name="Andreopoulos B."/>
            <person name="Baker S."/>
            <person name="Barry K."/>
            <person name="Bills G."/>
            <person name="Bluhm B."/>
            <person name="Cannon C."/>
            <person name="Castanera R."/>
            <person name="Culley D."/>
            <person name="Daum C."/>
            <person name="Ezra D."/>
            <person name="Gonzalez J."/>
            <person name="Henrissat B."/>
            <person name="Kuo A."/>
            <person name="Liang C."/>
            <person name="Lipzen A."/>
            <person name="Lutzoni F."/>
            <person name="Magnuson J."/>
            <person name="Mondo S."/>
            <person name="Nolan M."/>
            <person name="Ohm R."/>
            <person name="Pangilinan J."/>
            <person name="Park H.-J."/>
            <person name="Ramirez L."/>
            <person name="Alfaro M."/>
            <person name="Sun H."/>
            <person name="Tritt A."/>
            <person name="Yoshinaga Y."/>
            <person name="Zwiers L.-H."/>
            <person name="Turgeon B."/>
            <person name="Goodwin S."/>
            <person name="Spatafora J."/>
            <person name="Crous P."/>
            <person name="Grigoriev I."/>
        </authorList>
    </citation>
    <scope>NUCLEOTIDE SEQUENCE</scope>
    <source>
        <strain evidence="1">CBS 473.64</strain>
    </source>
</reference>
<organism evidence="1 2">
    <name type="scientific">Massarina eburnea CBS 473.64</name>
    <dbReference type="NCBI Taxonomy" id="1395130"/>
    <lineage>
        <taxon>Eukaryota</taxon>
        <taxon>Fungi</taxon>
        <taxon>Dikarya</taxon>
        <taxon>Ascomycota</taxon>
        <taxon>Pezizomycotina</taxon>
        <taxon>Dothideomycetes</taxon>
        <taxon>Pleosporomycetidae</taxon>
        <taxon>Pleosporales</taxon>
        <taxon>Massarineae</taxon>
        <taxon>Massarinaceae</taxon>
        <taxon>Massarina</taxon>
    </lineage>
</organism>
<sequence>MTSLKRLEIEDDDHAQANFEMVRAHMIRKWYAESQSQDTSIRNKAAARLHLQNLIRKNWENTEIWRAERDRRIESGDVEGQNKARSKLKGLGFGKGDYYKFKKDGMPAHIELKYSKEWLMSPVPIEEFLAQSKYDRSAHFQDLSQEQQDVGDNGIMLPMEYSQKLRQEVASVDDILVKEAVIKGEQGTIWKSHRKAMKALLQNKGAVELVWETQLAVQKTHFKKQAGDELKVYRALKETERNHDNKPSRLTFPVNLNNPFVLWGLSSTILWDSFRGGDSWDSPGWTPSGHLRIQNTSGSASLILLFGNRAFVAPGIELPEHVSTQRAVYIAYCTSTAAEVRLEIQFLTNHYITVTILEYQLLKYDQVRRNYDQHGQTVQFAGVPLGDDSS</sequence>
<dbReference type="OrthoDB" id="10677477at2759"/>
<dbReference type="Proteomes" id="UP000799753">
    <property type="component" value="Unassembled WGS sequence"/>
</dbReference>
<keyword evidence="2" id="KW-1185">Reference proteome</keyword>